<dbReference type="Pfam" id="PF03456">
    <property type="entry name" value="uDENN"/>
    <property type="match status" value="1"/>
</dbReference>
<dbReference type="Proteomes" id="UP000326396">
    <property type="component" value="Linkage Group LG6"/>
</dbReference>
<dbReference type="PANTHER" id="PTHR15288:SF0">
    <property type="entry name" value="UDENN DOMAIN-CONTAINING PROTEIN"/>
    <property type="match status" value="1"/>
</dbReference>
<dbReference type="PANTHER" id="PTHR15288">
    <property type="entry name" value="DENN DOMAIN-CONTAINING PROTEIN 2"/>
    <property type="match status" value="1"/>
</dbReference>
<dbReference type="InterPro" id="IPR051942">
    <property type="entry name" value="DENN_domain_containing_2"/>
</dbReference>
<protein>
    <recommendedName>
        <fullName evidence="2">UDENN domain-containing protein</fullName>
    </recommendedName>
</protein>
<dbReference type="Gene3D" id="3.40.50.11500">
    <property type="match status" value="1"/>
</dbReference>
<organism evidence="3 4">
    <name type="scientific">Mikania micrantha</name>
    <name type="common">bitter vine</name>
    <dbReference type="NCBI Taxonomy" id="192012"/>
    <lineage>
        <taxon>Eukaryota</taxon>
        <taxon>Viridiplantae</taxon>
        <taxon>Streptophyta</taxon>
        <taxon>Embryophyta</taxon>
        <taxon>Tracheophyta</taxon>
        <taxon>Spermatophyta</taxon>
        <taxon>Magnoliopsida</taxon>
        <taxon>eudicotyledons</taxon>
        <taxon>Gunneridae</taxon>
        <taxon>Pentapetalae</taxon>
        <taxon>asterids</taxon>
        <taxon>campanulids</taxon>
        <taxon>Asterales</taxon>
        <taxon>Asteraceae</taxon>
        <taxon>Asteroideae</taxon>
        <taxon>Heliantheae alliance</taxon>
        <taxon>Eupatorieae</taxon>
        <taxon>Mikania</taxon>
    </lineage>
</organism>
<dbReference type="Gene3D" id="3.30.450.200">
    <property type="match status" value="1"/>
</dbReference>
<feature type="domain" description="UDENN" evidence="2">
    <location>
        <begin position="114"/>
        <end position="732"/>
    </location>
</feature>
<proteinExistence type="predicted"/>
<dbReference type="InterPro" id="IPR005113">
    <property type="entry name" value="uDENN_dom"/>
</dbReference>
<comment type="caution">
    <text evidence="3">The sequence shown here is derived from an EMBL/GenBank/DDBJ whole genome shotgun (WGS) entry which is preliminary data.</text>
</comment>
<accession>A0A5N6MDC7</accession>
<feature type="region of interest" description="Disordered" evidence="1">
    <location>
        <begin position="293"/>
        <end position="312"/>
    </location>
</feature>
<dbReference type="AlphaFoldDB" id="A0A5N6MDC7"/>
<dbReference type="Pfam" id="PF02141">
    <property type="entry name" value="DENN"/>
    <property type="match status" value="1"/>
</dbReference>
<evidence type="ECO:0000313" key="3">
    <source>
        <dbReference type="EMBL" id="KAD3338393.1"/>
    </source>
</evidence>
<sequence length="732" mass="82441">MTSVGTNHRRCRSEIVTSLNTQTSGFQRFKTHMQRALNWGGSQDEAFFNPEILANQKRQWYQFQSKSSDIANYQDPTALFEHFFIVGIHPNADLEPVEDAFVRRKKWEAKSGKTEPMDVKSMHFQSPPNVMMEPQVLFKYPPGKKLSMDLADLASFCFPEGVEACMLARSPSFSELNQLVYGQDHLSRDDLSFIFSLKVADNATLYGVCLHTQEIVQRPPGMLGVASSLPRAPGRGSRFLVTAPRCYCLLSRVPFFDLHYEMLNRQDFHFLHIVAQERLNRITQFVSEVSLDHVPSSPKANNQEVESADSPRQQRLWMDSAIPVNDTLALSAASADRLNSPSKLETRPPNDCNSDVLERRREYLGKMHDDRDSIRKASIEACVVPANGSLGRIGSFGKFSSVRGIVTEDEDGVPFCSDKHPTTKTIMQWAKENRNDLLQIVCSYHALPVPSYGGQIHFKPLEHLQAIGYCRTAFAFGEDADADMSMIPDKVKFKLAAIEEAVSLSNWTTTTICRVLSLQNVLLLIAAVLLEKQVIITSPNLGVLSATVLSLIPMILPFEWQSLFLPVLPGKMFDFLDAPVPFVVGILHKPINMMISNNLVHVNLADNQVEVSSLPALPRQKELMNRLGPPHARLSSNKTAAKKHPVYMCNKWQIEAATHFLAAMRQHLESLCSNLSNHTITNVQCDNDRVSLLLKESYIDSFPCRDRQFIREFVDTQMFTVLSDTRLSRHGC</sequence>
<dbReference type="SMART" id="SM00799">
    <property type="entry name" value="DENN"/>
    <property type="match status" value="1"/>
</dbReference>
<dbReference type="EMBL" id="SZYD01000016">
    <property type="protein sequence ID" value="KAD3338393.1"/>
    <property type="molecule type" value="Genomic_DNA"/>
</dbReference>
<feature type="compositionally biased region" description="Polar residues" evidence="1">
    <location>
        <begin position="298"/>
        <end position="312"/>
    </location>
</feature>
<dbReference type="PROSITE" id="PS50211">
    <property type="entry name" value="DENN"/>
    <property type="match status" value="1"/>
</dbReference>
<gene>
    <name evidence="3" type="ORF">E3N88_33914</name>
</gene>
<evidence type="ECO:0000259" key="2">
    <source>
        <dbReference type="PROSITE" id="PS50211"/>
    </source>
</evidence>
<name>A0A5N6MDC7_9ASTR</name>
<dbReference type="InterPro" id="IPR043153">
    <property type="entry name" value="DENN_C"/>
</dbReference>
<evidence type="ECO:0000313" key="4">
    <source>
        <dbReference type="Proteomes" id="UP000326396"/>
    </source>
</evidence>
<dbReference type="InterPro" id="IPR001194">
    <property type="entry name" value="cDENN_dom"/>
</dbReference>
<keyword evidence="4" id="KW-1185">Reference proteome</keyword>
<reference evidence="3 4" key="1">
    <citation type="submission" date="2019-05" db="EMBL/GenBank/DDBJ databases">
        <title>Mikania micrantha, genome provides insights into the molecular mechanism of rapid growth.</title>
        <authorList>
            <person name="Liu B."/>
        </authorList>
    </citation>
    <scope>NUCLEOTIDE SEQUENCE [LARGE SCALE GENOMIC DNA]</scope>
    <source>
        <strain evidence="3">NLD-2019</strain>
        <tissue evidence="3">Leaf</tissue>
    </source>
</reference>
<dbReference type="OrthoDB" id="6019893at2759"/>
<evidence type="ECO:0000256" key="1">
    <source>
        <dbReference type="SAM" id="MobiDB-lite"/>
    </source>
</evidence>
<dbReference type="InterPro" id="IPR037516">
    <property type="entry name" value="Tripartite_DENN"/>
</dbReference>